<feature type="domain" description="Aminoacyl-tRNA synthetase class I anticodon-binding" evidence="9">
    <location>
        <begin position="362"/>
        <end position="498"/>
    </location>
</feature>
<evidence type="ECO:0000256" key="5">
    <source>
        <dbReference type="ARBA" id="ARBA00022917"/>
    </source>
</evidence>
<organism evidence="10 11">
    <name type="scientific">candidate division WWE3 bacterium CG_4_9_14_0_2_um_filter_48_10</name>
    <dbReference type="NCBI Taxonomy" id="1975078"/>
    <lineage>
        <taxon>Bacteria</taxon>
        <taxon>Katanobacteria</taxon>
    </lineage>
</organism>
<keyword evidence="2 7" id="KW-0436">Ligase</keyword>
<keyword evidence="5 7" id="KW-0648">Protein biosynthesis</keyword>
<dbReference type="InterPro" id="IPR004527">
    <property type="entry name" value="Glu-tRNA-ligase_bac/mito"/>
</dbReference>
<evidence type="ECO:0000256" key="3">
    <source>
        <dbReference type="ARBA" id="ARBA00022741"/>
    </source>
</evidence>
<feature type="domain" description="Glutamyl/glutaminyl-tRNA synthetase class Ib catalytic" evidence="8">
    <location>
        <begin position="35"/>
        <end position="342"/>
    </location>
</feature>
<comment type="subcellular location">
    <subcellularLocation>
        <location evidence="7">Cytoplasm</location>
    </subcellularLocation>
</comment>
<evidence type="ECO:0000256" key="4">
    <source>
        <dbReference type="ARBA" id="ARBA00022840"/>
    </source>
</evidence>
<dbReference type="GO" id="GO:0000049">
    <property type="term" value="F:tRNA binding"/>
    <property type="evidence" value="ECO:0007669"/>
    <property type="project" value="InterPro"/>
</dbReference>
<feature type="binding site" evidence="7">
    <location>
        <position position="276"/>
    </location>
    <ligand>
        <name>ATP</name>
        <dbReference type="ChEBI" id="CHEBI:30616"/>
    </ligand>
</feature>
<dbReference type="EC" id="6.1.1.17" evidence="7"/>
<protein>
    <recommendedName>
        <fullName evidence="7">Glutamate--tRNA ligase</fullName>
        <ecNumber evidence="7">6.1.1.17</ecNumber>
    </recommendedName>
    <alternativeName>
        <fullName evidence="7">Glutamyl-tRNA synthetase</fullName>
        <shortName evidence="7">GluRS</shortName>
    </alternativeName>
</protein>
<gene>
    <name evidence="7" type="primary">gltX</name>
    <name evidence="10" type="ORF">CO059_00995</name>
</gene>
<evidence type="ECO:0000256" key="2">
    <source>
        <dbReference type="ARBA" id="ARBA00022598"/>
    </source>
</evidence>
<dbReference type="EMBL" id="PFSK01000014">
    <property type="protein sequence ID" value="PJC22941.1"/>
    <property type="molecule type" value="Genomic_DNA"/>
</dbReference>
<name>A0A2M8EJM2_UNCKA</name>
<comment type="caution">
    <text evidence="7">Lacks conserved residue(s) required for the propagation of feature annotation.</text>
</comment>
<dbReference type="AlphaFoldDB" id="A0A2M8EJM2"/>
<comment type="subunit">
    <text evidence="7">Monomer.</text>
</comment>
<dbReference type="PRINTS" id="PR00987">
    <property type="entry name" value="TRNASYNTHGLU"/>
</dbReference>
<dbReference type="InterPro" id="IPR000924">
    <property type="entry name" value="Glu/Gln-tRNA-synth"/>
</dbReference>
<dbReference type="SUPFAM" id="SSF52374">
    <property type="entry name" value="Nucleotidylyl transferase"/>
    <property type="match status" value="1"/>
</dbReference>
<dbReference type="InterPro" id="IPR008925">
    <property type="entry name" value="aa_tRNA-synth_I_cd-bd_sf"/>
</dbReference>
<feature type="short sequence motif" description="'HIGH' region" evidence="7">
    <location>
        <begin position="41"/>
        <end position="51"/>
    </location>
</feature>
<evidence type="ECO:0000256" key="6">
    <source>
        <dbReference type="ARBA" id="ARBA00023146"/>
    </source>
</evidence>
<reference evidence="11" key="1">
    <citation type="submission" date="2017-09" db="EMBL/GenBank/DDBJ databases">
        <title>Depth-based differentiation of microbial function through sediment-hosted aquifers and enrichment of novel symbionts in the deep terrestrial subsurface.</title>
        <authorList>
            <person name="Probst A.J."/>
            <person name="Ladd B."/>
            <person name="Jarett J.K."/>
            <person name="Geller-Mcgrath D.E."/>
            <person name="Sieber C.M.K."/>
            <person name="Emerson J.B."/>
            <person name="Anantharaman K."/>
            <person name="Thomas B.C."/>
            <person name="Malmstrom R."/>
            <person name="Stieglmeier M."/>
            <person name="Klingl A."/>
            <person name="Woyke T."/>
            <person name="Ryan C.M."/>
            <person name="Banfield J.F."/>
        </authorList>
    </citation>
    <scope>NUCLEOTIDE SEQUENCE [LARGE SCALE GENOMIC DNA]</scope>
</reference>
<dbReference type="InterPro" id="IPR020751">
    <property type="entry name" value="aa-tRNA-synth_I_codon-bd_sub2"/>
</dbReference>
<sequence length="502" mass="57686">MILSLADQGSGMVSLGLMVRQAHHKLVRQSSPQVVKTRFAPSPTGVLHVGSAYTALFNFAFAKQNKGKFLLRIEDTDRTRLVKGAEEQIIAALAWLGLTWDEGPIRQSERLPFYQRYAKELVEKGKAYYCFCSEERLAKMRKSQQEKDLPPKYDGRCRRLDPKKAGERAKREKYVIRLKVPESGETSFTDLIRGRITFKNAEIDDQVLLKSDGFPTYHLAVVVDDHLMKVTHVIRAEEWISSTPKHILLYRALGWKIPTFAHLPLLRERDRAKLSKRHGAVGVVEFQEEGYLPEALLNFLALLGWSHPKGKDIFPLSEFIKKLDLARISTSAPVFDRGKLDWMNGEYMRKLKIKNLKLRICEYLKNYRGLAVNPDLIEQIVPLIRERIKKLSELEEMAGFFFKDVAWSPELLVQQGETTVSAKEKLEESSKLLRGVEDWKAEKLEREMRKLAKNRGWKAPVLFMTLRVAISGKKVSPPLFESMEVLEREKVLQRIEKAASVL</sequence>
<evidence type="ECO:0000313" key="10">
    <source>
        <dbReference type="EMBL" id="PJC22941.1"/>
    </source>
</evidence>
<dbReference type="Proteomes" id="UP000228781">
    <property type="component" value="Unassembled WGS sequence"/>
</dbReference>
<evidence type="ECO:0000313" key="11">
    <source>
        <dbReference type="Proteomes" id="UP000228781"/>
    </source>
</evidence>
<evidence type="ECO:0000259" key="8">
    <source>
        <dbReference type="Pfam" id="PF00749"/>
    </source>
</evidence>
<dbReference type="CDD" id="cd00808">
    <property type="entry name" value="GluRS_core"/>
    <property type="match status" value="1"/>
</dbReference>
<dbReference type="GO" id="GO:0004818">
    <property type="term" value="F:glutamate-tRNA ligase activity"/>
    <property type="evidence" value="ECO:0007669"/>
    <property type="project" value="UniProtKB-UniRule"/>
</dbReference>
<evidence type="ECO:0000259" key="9">
    <source>
        <dbReference type="Pfam" id="PF19269"/>
    </source>
</evidence>
<keyword evidence="4 7" id="KW-0067">ATP-binding</keyword>
<dbReference type="Gene3D" id="1.10.10.350">
    <property type="match status" value="1"/>
</dbReference>
<feature type="short sequence motif" description="'KMSKS' region" evidence="7">
    <location>
        <begin position="273"/>
        <end position="277"/>
    </location>
</feature>
<comment type="caution">
    <text evidence="10">The sequence shown here is derived from an EMBL/GenBank/DDBJ whole genome shotgun (WGS) entry which is preliminary data.</text>
</comment>
<dbReference type="GO" id="GO:0005524">
    <property type="term" value="F:ATP binding"/>
    <property type="evidence" value="ECO:0007669"/>
    <property type="project" value="UniProtKB-UniRule"/>
</dbReference>
<dbReference type="PANTHER" id="PTHR43311">
    <property type="entry name" value="GLUTAMATE--TRNA LIGASE"/>
    <property type="match status" value="1"/>
</dbReference>
<proteinExistence type="inferred from homology"/>
<dbReference type="PANTHER" id="PTHR43311:SF2">
    <property type="entry name" value="GLUTAMATE--TRNA LIGASE, MITOCHONDRIAL-RELATED"/>
    <property type="match status" value="1"/>
</dbReference>
<dbReference type="Gene3D" id="3.40.50.620">
    <property type="entry name" value="HUPs"/>
    <property type="match status" value="1"/>
</dbReference>
<dbReference type="InterPro" id="IPR049940">
    <property type="entry name" value="GluQ/Sye"/>
</dbReference>
<evidence type="ECO:0000256" key="7">
    <source>
        <dbReference type="HAMAP-Rule" id="MF_00022"/>
    </source>
</evidence>
<dbReference type="InterPro" id="IPR020058">
    <property type="entry name" value="Glu/Gln-tRNA-synth_Ib_cat-dom"/>
</dbReference>
<dbReference type="InterPro" id="IPR014729">
    <property type="entry name" value="Rossmann-like_a/b/a_fold"/>
</dbReference>
<keyword evidence="3 7" id="KW-0547">Nucleotide-binding</keyword>
<evidence type="ECO:0000256" key="1">
    <source>
        <dbReference type="ARBA" id="ARBA00007894"/>
    </source>
</evidence>
<comment type="similarity">
    <text evidence="1 7">Belongs to the class-I aminoacyl-tRNA synthetase family. Glutamate--tRNA ligase type 1 subfamily.</text>
</comment>
<keyword evidence="6 7" id="KW-0030">Aminoacyl-tRNA synthetase</keyword>
<dbReference type="NCBIfam" id="TIGR00464">
    <property type="entry name" value="gltX_bact"/>
    <property type="match status" value="1"/>
</dbReference>
<dbReference type="GO" id="GO:0008270">
    <property type="term" value="F:zinc ion binding"/>
    <property type="evidence" value="ECO:0007669"/>
    <property type="project" value="InterPro"/>
</dbReference>
<dbReference type="InterPro" id="IPR033910">
    <property type="entry name" value="GluRS_core"/>
</dbReference>
<dbReference type="HAMAP" id="MF_00022">
    <property type="entry name" value="Glu_tRNA_synth_type1"/>
    <property type="match status" value="1"/>
</dbReference>
<comment type="catalytic activity">
    <reaction evidence="7">
        <text>tRNA(Glu) + L-glutamate + ATP = L-glutamyl-tRNA(Glu) + AMP + diphosphate</text>
        <dbReference type="Rhea" id="RHEA:23540"/>
        <dbReference type="Rhea" id="RHEA-COMP:9663"/>
        <dbReference type="Rhea" id="RHEA-COMP:9680"/>
        <dbReference type="ChEBI" id="CHEBI:29985"/>
        <dbReference type="ChEBI" id="CHEBI:30616"/>
        <dbReference type="ChEBI" id="CHEBI:33019"/>
        <dbReference type="ChEBI" id="CHEBI:78442"/>
        <dbReference type="ChEBI" id="CHEBI:78520"/>
        <dbReference type="ChEBI" id="CHEBI:456215"/>
        <dbReference type="EC" id="6.1.1.17"/>
    </reaction>
</comment>
<dbReference type="Pfam" id="PF00749">
    <property type="entry name" value="tRNA-synt_1c"/>
    <property type="match status" value="1"/>
</dbReference>
<dbReference type="SUPFAM" id="SSF48163">
    <property type="entry name" value="An anticodon-binding domain of class I aminoacyl-tRNA synthetases"/>
    <property type="match status" value="1"/>
</dbReference>
<accession>A0A2M8EJM2</accession>
<dbReference type="FunFam" id="3.40.50.620:FF:000045">
    <property type="entry name" value="Glutamate--tRNA ligase, mitochondrial"/>
    <property type="match status" value="1"/>
</dbReference>
<comment type="function">
    <text evidence="7">Catalyzes the attachment of glutamate to tRNA(Glu) in a two-step reaction: glutamate is first activated by ATP to form Glu-AMP and then transferred to the acceptor end of tRNA(Glu).</text>
</comment>
<dbReference type="InterPro" id="IPR045462">
    <property type="entry name" value="aa-tRNA-synth_I_cd-bd"/>
</dbReference>
<dbReference type="Pfam" id="PF19269">
    <property type="entry name" value="Anticodon_2"/>
    <property type="match status" value="1"/>
</dbReference>
<keyword evidence="7" id="KW-0963">Cytoplasm</keyword>
<dbReference type="GO" id="GO:0006424">
    <property type="term" value="P:glutamyl-tRNA aminoacylation"/>
    <property type="evidence" value="ECO:0007669"/>
    <property type="project" value="UniProtKB-UniRule"/>
</dbReference>
<dbReference type="GO" id="GO:0005829">
    <property type="term" value="C:cytosol"/>
    <property type="evidence" value="ECO:0007669"/>
    <property type="project" value="TreeGrafter"/>
</dbReference>